<evidence type="ECO:0000313" key="2">
    <source>
        <dbReference type="Proteomes" id="UP000054097"/>
    </source>
</evidence>
<reference evidence="2" key="2">
    <citation type="submission" date="2015-01" db="EMBL/GenBank/DDBJ databases">
        <title>Evolutionary Origins and Diversification of the Mycorrhizal Mutualists.</title>
        <authorList>
            <consortium name="DOE Joint Genome Institute"/>
            <consortium name="Mycorrhizal Genomics Consortium"/>
            <person name="Kohler A."/>
            <person name="Kuo A."/>
            <person name="Nagy L.G."/>
            <person name="Floudas D."/>
            <person name="Copeland A."/>
            <person name="Barry K.W."/>
            <person name="Cichocki N."/>
            <person name="Veneault-Fourrey C."/>
            <person name="LaButti K."/>
            <person name="Lindquist E.A."/>
            <person name="Lipzen A."/>
            <person name="Lundell T."/>
            <person name="Morin E."/>
            <person name="Murat C."/>
            <person name="Riley R."/>
            <person name="Ohm R."/>
            <person name="Sun H."/>
            <person name="Tunlid A."/>
            <person name="Henrissat B."/>
            <person name="Grigoriev I.V."/>
            <person name="Hibbett D.S."/>
            <person name="Martin F."/>
        </authorList>
    </citation>
    <scope>NUCLEOTIDE SEQUENCE [LARGE SCALE GENOMIC DNA]</scope>
    <source>
        <strain evidence="2">MAFF 305830</strain>
    </source>
</reference>
<dbReference type="AlphaFoldDB" id="A0A0C2XMZ2"/>
<evidence type="ECO:0000313" key="1">
    <source>
        <dbReference type="EMBL" id="KIM30347.1"/>
    </source>
</evidence>
<dbReference type="Proteomes" id="UP000054097">
    <property type="component" value="Unassembled WGS sequence"/>
</dbReference>
<dbReference type="EMBL" id="KN824285">
    <property type="protein sequence ID" value="KIM30347.1"/>
    <property type="molecule type" value="Genomic_DNA"/>
</dbReference>
<gene>
    <name evidence="1" type="ORF">M408DRAFT_328353</name>
</gene>
<sequence length="57" mass="7120">MPTYLLPEYEKRDDTTPKIKAWAEQRVQWVNQWNVSMEIFSETHIREYKCNRYPHFD</sequence>
<dbReference type="HOGENOM" id="CLU_2997935_0_0_1"/>
<protein>
    <submittedName>
        <fullName evidence="1">Uncharacterized protein</fullName>
    </submittedName>
</protein>
<proteinExistence type="predicted"/>
<organism evidence="1 2">
    <name type="scientific">Serendipita vermifera MAFF 305830</name>
    <dbReference type="NCBI Taxonomy" id="933852"/>
    <lineage>
        <taxon>Eukaryota</taxon>
        <taxon>Fungi</taxon>
        <taxon>Dikarya</taxon>
        <taxon>Basidiomycota</taxon>
        <taxon>Agaricomycotina</taxon>
        <taxon>Agaricomycetes</taxon>
        <taxon>Sebacinales</taxon>
        <taxon>Serendipitaceae</taxon>
        <taxon>Serendipita</taxon>
    </lineage>
</organism>
<accession>A0A0C2XMZ2</accession>
<name>A0A0C2XMZ2_SERVB</name>
<keyword evidence="2" id="KW-1185">Reference proteome</keyword>
<reference evidence="1 2" key="1">
    <citation type="submission" date="2014-04" db="EMBL/GenBank/DDBJ databases">
        <authorList>
            <consortium name="DOE Joint Genome Institute"/>
            <person name="Kuo A."/>
            <person name="Zuccaro A."/>
            <person name="Kohler A."/>
            <person name="Nagy L.G."/>
            <person name="Floudas D."/>
            <person name="Copeland A."/>
            <person name="Barry K.W."/>
            <person name="Cichocki N."/>
            <person name="Veneault-Fourrey C."/>
            <person name="LaButti K."/>
            <person name="Lindquist E.A."/>
            <person name="Lipzen A."/>
            <person name="Lundell T."/>
            <person name="Morin E."/>
            <person name="Murat C."/>
            <person name="Sun H."/>
            <person name="Tunlid A."/>
            <person name="Henrissat B."/>
            <person name="Grigoriev I.V."/>
            <person name="Hibbett D.S."/>
            <person name="Martin F."/>
            <person name="Nordberg H.P."/>
            <person name="Cantor M.N."/>
            <person name="Hua S.X."/>
        </authorList>
    </citation>
    <scope>NUCLEOTIDE SEQUENCE [LARGE SCALE GENOMIC DNA]</scope>
    <source>
        <strain evidence="1 2">MAFF 305830</strain>
    </source>
</reference>